<organism evidence="1 2">
    <name type="scientific">Desulfosarcina alkanivorans</name>
    <dbReference type="NCBI Taxonomy" id="571177"/>
    <lineage>
        <taxon>Bacteria</taxon>
        <taxon>Pseudomonadati</taxon>
        <taxon>Thermodesulfobacteriota</taxon>
        <taxon>Desulfobacteria</taxon>
        <taxon>Desulfobacterales</taxon>
        <taxon>Desulfosarcinaceae</taxon>
        <taxon>Desulfosarcina</taxon>
    </lineage>
</organism>
<evidence type="ECO:0000313" key="2">
    <source>
        <dbReference type="Proteomes" id="UP000427906"/>
    </source>
</evidence>
<dbReference type="KEGG" id="dalk:DSCA_27210"/>
<protein>
    <submittedName>
        <fullName evidence="1">Uncharacterized protein</fullName>
    </submittedName>
</protein>
<dbReference type="AlphaFoldDB" id="A0A5K7YPE9"/>
<proteinExistence type="predicted"/>
<dbReference type="RefSeq" id="WP_155316906.1">
    <property type="nucleotide sequence ID" value="NZ_AP021874.1"/>
</dbReference>
<keyword evidence="2" id="KW-1185">Reference proteome</keyword>
<dbReference type="Proteomes" id="UP000427906">
    <property type="component" value="Chromosome"/>
</dbReference>
<sequence>MTIEATTWLYVTIQQAGADEQIVGQTDTEHDISFIPAFLNKEDAQQAMFHLPLEKKKKYEVQAIIYEDLARHAVENGFLIFVLDEDGKVLERLPAAR</sequence>
<gene>
    <name evidence="1" type="ORF">DSCA_27210</name>
</gene>
<dbReference type="EMBL" id="AP021874">
    <property type="protein sequence ID" value="BBO68791.1"/>
    <property type="molecule type" value="Genomic_DNA"/>
</dbReference>
<reference evidence="1 2" key="1">
    <citation type="submission" date="2019-11" db="EMBL/GenBank/DDBJ databases">
        <title>Comparative genomics of hydrocarbon-degrading Desulfosarcina strains.</title>
        <authorList>
            <person name="Watanabe M."/>
            <person name="Kojima H."/>
            <person name="Fukui M."/>
        </authorList>
    </citation>
    <scope>NUCLEOTIDE SEQUENCE [LARGE SCALE GENOMIC DNA]</scope>
    <source>
        <strain evidence="1 2">PL12</strain>
    </source>
</reference>
<evidence type="ECO:0000313" key="1">
    <source>
        <dbReference type="EMBL" id="BBO68791.1"/>
    </source>
</evidence>
<dbReference type="OrthoDB" id="5421502at2"/>
<name>A0A5K7YPE9_9BACT</name>
<accession>A0A5K7YPE9</accession>